<feature type="compositionally biased region" description="Basic and acidic residues" evidence="17">
    <location>
        <begin position="502"/>
        <end position="522"/>
    </location>
</feature>
<evidence type="ECO:0000256" key="1">
    <source>
        <dbReference type="ARBA" id="ARBA00004245"/>
    </source>
</evidence>
<dbReference type="GO" id="GO:0014069">
    <property type="term" value="C:postsynaptic density"/>
    <property type="evidence" value="ECO:0007669"/>
    <property type="project" value="TreeGrafter"/>
</dbReference>
<feature type="compositionally biased region" description="Polar residues" evidence="17">
    <location>
        <begin position="1089"/>
        <end position="1105"/>
    </location>
</feature>
<dbReference type="InterPro" id="IPR040645">
    <property type="entry name" value="Neurabin-1/2_PDZ"/>
</dbReference>
<feature type="coiled-coil region" evidence="16">
    <location>
        <begin position="886"/>
        <end position="1001"/>
    </location>
</feature>
<keyword evidence="2" id="KW-0217">Developmental protein</keyword>
<reference evidence="20" key="1">
    <citation type="submission" date="2025-05" db="UniProtKB">
        <authorList>
            <consortium name="Ensembl"/>
        </authorList>
    </citation>
    <scope>IDENTIFICATION</scope>
</reference>
<feature type="compositionally biased region" description="Polar residues" evidence="17">
    <location>
        <begin position="1430"/>
        <end position="1440"/>
    </location>
</feature>
<keyword evidence="3" id="KW-0963">Cytoplasm</keyword>
<keyword evidence="21" id="KW-1185">Reference proteome</keyword>
<feature type="domain" description="PDZ" evidence="19">
    <location>
        <begin position="668"/>
        <end position="756"/>
    </location>
</feature>
<dbReference type="GO" id="GO:0030425">
    <property type="term" value="C:dendrite"/>
    <property type="evidence" value="ECO:0007669"/>
    <property type="project" value="TreeGrafter"/>
</dbReference>
<evidence type="ECO:0000256" key="13">
    <source>
        <dbReference type="ARBA" id="ARBA00076637"/>
    </source>
</evidence>
<sequence length="1440" mass="161693">MIKSENKSERALRSASPHRNAYKSDFHSIKCSFDGNVSISSTSPFSNGGSDSRGRPSGNKVSKIKNIFLQMDEKQSQDSPNISKPTSPKFPLDSTPYRSSLSSVTSLDSASFEARKTEDVSIDKAALAEKFSMTRKLFESGLKERSPTERSGSPKVIWPQLVERKDRKASVTGERNDKPKELEKQAKEREDKEKGRSESETPPRKLSVSMNAGPISRRLESFMLDSDSESLSAAPSTESHSPISHSQSLSAASDHSDPPSSPDSCSSPTSYSLWADSPTETCLPKLNGSDSYGTTLNGVCMETLHNTSSTAEEHIKSSEDTVSSEPTLVYTSEKIHHLSARSTTSQASVAEDPALQEQQGEGKNSEKVPGLSTVRAELVVVKTESSESEGNEEEHVEDDVFEEAGKENQSPNRNSERVLTSSEELQLTFLGKESKQSIREHEEEWRACEESVQTGREEDYRGEGKFLEYIMHKEDEEEEKKDNEEVELKTDRTEEEAVLETVMRESEQRASNVDDKEQQDEQREGEDEEEDEGVEEAVEALEEDDDEREMEDVLTGKERQQQDDQGSIGKRSLICGIENAAFVDDKDNRTDLECQVKEEFQEFEELPGLSDEEDLTPKRKIKFSTAPIKVYFTFSNEDYDRRNDDVDPVSASAEYELEKRVEKMDVLPIDIQKGNDGLGISIIGMGVGADQGLEKLGIFVKTITEGGAAHRDGRIRVNDQIVEIDGISLVGVTQLFAATTLKNTKGLVKFLIGREKPGVESEVARLINETLQHETSPENQEPKDKDHHKPKNHQLQDEKQISQIHDQYHDQQEIEPLAEKSVVQQDKQRETEKKQGAEDASNDLVQEVFSQLRSQGVDLPEDIDPTELEQKFKELQIKHSVTVAELNQLREKLPVSEAERKSWETRGAALERNVEESKERIEKLEKYWLDAQALCKAINQRFNEAQSQHDSLKLKYNKSMMLLQEHEQRKAEYARKEAELTRKLEQREREYKSTVRQLQHKIACLEGRTGSDQPEESCSPAGESQPSSPTSGSSERNGLSTDDLHSDADWGDVPQTARLDCSVYRAKAKLAQGSQRKRPSRSKLRESAKGSQAPSQSQESVCVQDNKQERTNSERRRSYLESLAIPVPSIQFGHDQTHEPRSEGRGDVFMQSQTPHGSSSTQASLSPPKDSSTPQSPSSSQSSSSLFLNLRNRRSKGKERSKSRACRDEESDGSPTRKTKRRFPDFSGIRRSGGKGKKRESITLRGSVGSRGSGELLDESSGNVSPSSSISSIPSCMPFSWFGDREKEKEREREKERSASSGSLPHTPSEAYIEDRANKTLDDGPLPAVKQYLWQNRALSEWTNQQVCHWLMGMNMEQYIAEFTAKGVDGQHLLCMDSSTLKELGVSSQRDRSTIKRRLKDMKKAQEKLEKKQVKKEKERGREKEAKNKSSQPTNLESTC</sequence>
<dbReference type="InterPro" id="IPR036034">
    <property type="entry name" value="PDZ_sf"/>
</dbReference>
<feature type="region of interest" description="Disordered" evidence="17">
    <location>
        <begin position="1387"/>
        <end position="1440"/>
    </location>
</feature>
<protein>
    <recommendedName>
        <fullName evidence="12">Neurabin-1</fullName>
    </recommendedName>
    <alternativeName>
        <fullName evidence="14">Neurabin-I</fullName>
    </alternativeName>
    <alternativeName>
        <fullName evidence="13">Neural tissue-specific F-actin-binding protein I</fullName>
    </alternativeName>
    <alternativeName>
        <fullName evidence="15">Protein phosphatase 1 regulatory subunit 9A</fullName>
    </alternativeName>
</protein>
<dbReference type="Ensembl" id="ENSSANT00000101725.1">
    <property type="protein sequence ID" value="ENSSANP00000095789.1"/>
    <property type="gene ID" value="ENSSANG00000047208.1"/>
</dbReference>
<feature type="region of interest" description="Disordered" evidence="17">
    <location>
        <begin position="770"/>
        <end position="798"/>
    </location>
</feature>
<feature type="compositionally biased region" description="Acidic residues" evidence="17">
    <location>
        <begin position="386"/>
        <end position="402"/>
    </location>
</feature>
<feature type="region of interest" description="Disordered" evidence="17">
    <location>
        <begin position="41"/>
        <end position="119"/>
    </location>
</feature>
<feature type="compositionally biased region" description="Basic and acidic residues" evidence="17">
    <location>
        <begin position="1"/>
        <end position="12"/>
    </location>
</feature>
<feature type="compositionally biased region" description="Low complexity" evidence="17">
    <location>
        <begin position="1022"/>
        <end position="1035"/>
    </location>
</feature>
<evidence type="ECO:0000256" key="8">
    <source>
        <dbReference type="ARBA" id="ARBA00023054"/>
    </source>
</evidence>
<evidence type="ECO:0000256" key="2">
    <source>
        <dbReference type="ARBA" id="ARBA00022473"/>
    </source>
</evidence>
<dbReference type="SUPFAM" id="SSF57997">
    <property type="entry name" value="Tropomyosin"/>
    <property type="match status" value="1"/>
</dbReference>
<feature type="compositionally biased region" description="Basic and acidic residues" evidence="17">
    <location>
        <begin position="471"/>
        <end position="492"/>
    </location>
</feature>
<feature type="region of interest" description="Disordered" evidence="17">
    <location>
        <begin position="1003"/>
        <end position="1053"/>
    </location>
</feature>
<feature type="region of interest" description="Disordered" evidence="17">
    <location>
        <begin position="334"/>
        <end position="459"/>
    </location>
</feature>
<evidence type="ECO:0000256" key="11">
    <source>
        <dbReference type="ARBA" id="ARBA00034103"/>
    </source>
</evidence>
<keyword evidence="10" id="KW-0206">Cytoskeleton</keyword>
<dbReference type="Pfam" id="PF17817">
    <property type="entry name" value="PDZ_5"/>
    <property type="match status" value="1"/>
</dbReference>
<dbReference type="GO" id="GO:0007015">
    <property type="term" value="P:actin filament organization"/>
    <property type="evidence" value="ECO:0007669"/>
    <property type="project" value="TreeGrafter"/>
</dbReference>
<dbReference type="GO" id="GO:0015629">
    <property type="term" value="C:actin cytoskeleton"/>
    <property type="evidence" value="ECO:0007669"/>
    <property type="project" value="TreeGrafter"/>
</dbReference>
<dbReference type="SUPFAM" id="SSF50156">
    <property type="entry name" value="PDZ domain-like"/>
    <property type="match status" value="1"/>
</dbReference>
<keyword evidence="8 16" id="KW-0175">Coiled coil</keyword>
<keyword evidence="7" id="KW-0770">Synapse</keyword>
<feature type="domain" description="SAM" evidence="18">
    <location>
        <begin position="1342"/>
        <end position="1405"/>
    </location>
</feature>
<evidence type="ECO:0000259" key="19">
    <source>
        <dbReference type="PROSITE" id="PS50106"/>
    </source>
</evidence>
<keyword evidence="6" id="KW-0524">Neurogenesis</keyword>
<feature type="compositionally biased region" description="Basic and acidic residues" evidence="17">
    <location>
        <begin position="1198"/>
        <end position="1208"/>
    </location>
</feature>
<feature type="compositionally biased region" description="Basic and acidic residues" evidence="17">
    <location>
        <begin position="1135"/>
        <end position="1146"/>
    </location>
</feature>
<evidence type="ECO:0000256" key="5">
    <source>
        <dbReference type="ARBA" id="ARBA00022782"/>
    </source>
</evidence>
<evidence type="ECO:0000256" key="6">
    <source>
        <dbReference type="ARBA" id="ARBA00022902"/>
    </source>
</evidence>
<feature type="compositionally biased region" description="Low complexity" evidence="17">
    <location>
        <begin position="94"/>
        <end position="111"/>
    </location>
</feature>
<dbReference type="FunFam" id="2.30.42.10:FF:000010">
    <property type="entry name" value="Neurabin-1 isoform 1"/>
    <property type="match status" value="1"/>
</dbReference>
<keyword evidence="4" id="KW-0597">Phosphoprotein</keyword>
<feature type="compositionally biased region" description="Low complexity" evidence="17">
    <location>
        <begin position="262"/>
        <end position="272"/>
    </location>
</feature>
<dbReference type="SMART" id="SM00454">
    <property type="entry name" value="SAM"/>
    <property type="match status" value="1"/>
</dbReference>
<evidence type="ECO:0000256" key="10">
    <source>
        <dbReference type="ARBA" id="ARBA00023212"/>
    </source>
</evidence>
<feature type="region of interest" description="Disordered" evidence="17">
    <location>
        <begin position="1"/>
        <end position="21"/>
    </location>
</feature>
<name>A0A671SHF2_9TELE</name>
<evidence type="ECO:0000313" key="21">
    <source>
        <dbReference type="Proteomes" id="UP000472260"/>
    </source>
</evidence>
<comment type="subcellular location">
    <subcellularLocation>
        <location evidence="1">Cytoplasm</location>
        <location evidence="1">Cytoskeleton</location>
    </subcellularLocation>
    <subcellularLocation>
        <location evidence="11">Synapse</location>
    </subcellularLocation>
</comment>
<feature type="compositionally biased region" description="Acidic residues" evidence="17">
    <location>
        <begin position="523"/>
        <end position="552"/>
    </location>
</feature>
<evidence type="ECO:0000256" key="14">
    <source>
        <dbReference type="ARBA" id="ARBA00077125"/>
    </source>
</evidence>
<feature type="region of interest" description="Disordered" evidence="17">
    <location>
        <begin position="139"/>
        <end position="296"/>
    </location>
</feature>
<accession>A0A671SHF2</accession>
<dbReference type="GO" id="GO:0005737">
    <property type="term" value="C:cytoplasm"/>
    <property type="evidence" value="ECO:0007669"/>
    <property type="project" value="TreeGrafter"/>
</dbReference>
<dbReference type="GO" id="GO:0019722">
    <property type="term" value="P:calcium-mediated signaling"/>
    <property type="evidence" value="ECO:0007669"/>
    <property type="project" value="TreeGrafter"/>
</dbReference>
<keyword evidence="9" id="KW-0009">Actin-binding</keyword>
<dbReference type="FunFam" id="1.10.150.50:FF:000008">
    <property type="entry name" value="Neurabin-1 isoform 1-like protein"/>
    <property type="match status" value="1"/>
</dbReference>
<dbReference type="SMART" id="SM00228">
    <property type="entry name" value="PDZ"/>
    <property type="match status" value="1"/>
</dbReference>
<feature type="compositionally biased region" description="Basic and acidic residues" evidence="17">
    <location>
        <begin position="1285"/>
        <end position="1298"/>
    </location>
</feature>
<feature type="compositionally biased region" description="Basic and acidic residues" evidence="17">
    <location>
        <begin position="162"/>
        <end position="203"/>
    </location>
</feature>
<evidence type="ECO:0000256" key="17">
    <source>
        <dbReference type="SAM" id="MobiDB-lite"/>
    </source>
</evidence>
<feature type="compositionally biased region" description="Basic and acidic residues" evidence="17">
    <location>
        <begin position="432"/>
        <end position="459"/>
    </location>
</feature>
<dbReference type="PANTHER" id="PTHR16154">
    <property type="entry name" value="NEURABIN"/>
    <property type="match status" value="1"/>
</dbReference>
<dbReference type="GO" id="GO:0031175">
    <property type="term" value="P:neuron projection development"/>
    <property type="evidence" value="ECO:0007669"/>
    <property type="project" value="TreeGrafter"/>
</dbReference>
<dbReference type="SUPFAM" id="SSF47769">
    <property type="entry name" value="SAM/Pointed domain"/>
    <property type="match status" value="1"/>
</dbReference>
<feature type="compositionally biased region" description="Polar residues" evidence="17">
    <location>
        <begin position="77"/>
        <end position="86"/>
    </location>
</feature>
<dbReference type="Proteomes" id="UP000472260">
    <property type="component" value="Unassembled WGS sequence"/>
</dbReference>
<keyword evidence="5" id="KW-0221">Differentiation</keyword>
<evidence type="ECO:0000256" key="7">
    <source>
        <dbReference type="ARBA" id="ARBA00023018"/>
    </source>
</evidence>
<feature type="region of interest" description="Disordered" evidence="17">
    <location>
        <begin position="1068"/>
        <end position="1271"/>
    </location>
</feature>
<dbReference type="PROSITE" id="PS50106">
    <property type="entry name" value="PDZ"/>
    <property type="match status" value="1"/>
</dbReference>
<dbReference type="InterPro" id="IPR013761">
    <property type="entry name" value="SAM/pointed_sf"/>
</dbReference>
<feature type="compositionally biased region" description="Basic and acidic residues" evidence="17">
    <location>
        <begin position="1402"/>
        <end position="1428"/>
    </location>
</feature>
<dbReference type="InterPro" id="IPR043446">
    <property type="entry name" value="Neurabin-like"/>
</dbReference>
<feature type="region of interest" description="Disordered" evidence="17">
    <location>
        <begin position="818"/>
        <end position="840"/>
    </location>
</feature>
<feature type="compositionally biased region" description="Basic and acidic residues" evidence="17">
    <location>
        <begin position="826"/>
        <end position="837"/>
    </location>
</feature>
<feature type="compositionally biased region" description="Polar residues" evidence="17">
    <location>
        <begin position="1150"/>
        <end position="1165"/>
    </location>
</feature>
<evidence type="ECO:0000259" key="18">
    <source>
        <dbReference type="PROSITE" id="PS50105"/>
    </source>
</evidence>
<feature type="compositionally biased region" description="Basic and acidic residues" evidence="17">
    <location>
        <begin position="771"/>
        <end position="787"/>
    </location>
</feature>
<dbReference type="Gene3D" id="2.30.42.10">
    <property type="match status" value="1"/>
</dbReference>
<feature type="region of interest" description="Disordered" evidence="17">
    <location>
        <begin position="1285"/>
        <end position="1310"/>
    </location>
</feature>
<dbReference type="Pfam" id="PF00595">
    <property type="entry name" value="PDZ"/>
    <property type="match status" value="1"/>
</dbReference>
<evidence type="ECO:0000256" key="9">
    <source>
        <dbReference type="ARBA" id="ARBA00023203"/>
    </source>
</evidence>
<feature type="region of interest" description="Disordered" evidence="17">
    <location>
        <begin position="307"/>
        <end position="326"/>
    </location>
</feature>
<dbReference type="PROSITE" id="PS50105">
    <property type="entry name" value="SAM_DOMAIN"/>
    <property type="match status" value="1"/>
</dbReference>
<evidence type="ECO:0000256" key="4">
    <source>
        <dbReference type="ARBA" id="ARBA00022553"/>
    </source>
</evidence>
<organism evidence="20 21">
    <name type="scientific">Sinocyclocheilus anshuiensis</name>
    <dbReference type="NCBI Taxonomy" id="1608454"/>
    <lineage>
        <taxon>Eukaryota</taxon>
        <taxon>Metazoa</taxon>
        <taxon>Chordata</taxon>
        <taxon>Craniata</taxon>
        <taxon>Vertebrata</taxon>
        <taxon>Euteleostomi</taxon>
        <taxon>Actinopterygii</taxon>
        <taxon>Neopterygii</taxon>
        <taxon>Teleostei</taxon>
        <taxon>Ostariophysi</taxon>
        <taxon>Cypriniformes</taxon>
        <taxon>Cyprinidae</taxon>
        <taxon>Cyprininae</taxon>
        <taxon>Sinocyclocheilus</taxon>
    </lineage>
</organism>
<feature type="compositionally biased region" description="Low complexity" evidence="17">
    <location>
        <begin position="1166"/>
        <end position="1185"/>
    </location>
</feature>
<feature type="compositionally biased region" description="Basic and acidic residues" evidence="17">
    <location>
        <begin position="139"/>
        <end position="148"/>
    </location>
</feature>
<dbReference type="GO" id="GO:0051015">
    <property type="term" value="F:actin filament binding"/>
    <property type="evidence" value="ECO:0007669"/>
    <property type="project" value="TreeGrafter"/>
</dbReference>
<evidence type="ECO:0000256" key="15">
    <source>
        <dbReference type="ARBA" id="ARBA00082439"/>
    </source>
</evidence>
<dbReference type="CDD" id="cd06790">
    <property type="entry name" value="PDZ_neurabin-like"/>
    <property type="match status" value="1"/>
</dbReference>
<dbReference type="Pfam" id="PF07647">
    <property type="entry name" value="SAM_2"/>
    <property type="match status" value="1"/>
</dbReference>
<evidence type="ECO:0000256" key="16">
    <source>
        <dbReference type="SAM" id="Coils"/>
    </source>
</evidence>
<feature type="compositionally biased region" description="Basic and acidic residues" evidence="17">
    <location>
        <begin position="1106"/>
        <end position="1119"/>
    </location>
</feature>
<evidence type="ECO:0000256" key="12">
    <source>
        <dbReference type="ARBA" id="ARBA00067399"/>
    </source>
</evidence>
<dbReference type="InterPro" id="IPR001660">
    <property type="entry name" value="SAM"/>
</dbReference>
<evidence type="ECO:0000256" key="3">
    <source>
        <dbReference type="ARBA" id="ARBA00022490"/>
    </source>
</evidence>
<dbReference type="Ensembl" id="ENSSANT00000101717.1">
    <property type="protein sequence ID" value="ENSSANP00000095782.1"/>
    <property type="gene ID" value="ENSSANG00000047208.1"/>
</dbReference>
<feature type="region of interest" description="Disordered" evidence="17">
    <location>
        <begin position="471"/>
        <end position="567"/>
    </location>
</feature>
<proteinExistence type="predicted"/>
<dbReference type="Gene3D" id="1.10.150.50">
    <property type="entry name" value="Transcription Factor, Ets-1"/>
    <property type="match status" value="1"/>
</dbReference>
<dbReference type="CDD" id="cd09512">
    <property type="entry name" value="SAM_Neurabin-like"/>
    <property type="match status" value="1"/>
</dbReference>
<feature type="compositionally biased region" description="Low complexity" evidence="17">
    <location>
        <begin position="236"/>
        <end position="253"/>
    </location>
</feature>
<feature type="compositionally biased region" description="Polar residues" evidence="17">
    <location>
        <begin position="407"/>
        <end position="425"/>
    </location>
</feature>
<feature type="compositionally biased region" description="Polar residues" evidence="17">
    <location>
        <begin position="41"/>
        <end position="50"/>
    </location>
</feature>
<dbReference type="InterPro" id="IPR001478">
    <property type="entry name" value="PDZ"/>
</dbReference>
<dbReference type="PANTHER" id="PTHR16154:SF26">
    <property type="entry name" value="PROTEIN PHOSPHATASE 1 REGULATORY SUBUNIT 9 LIKE"/>
    <property type="match status" value="1"/>
</dbReference>
<evidence type="ECO:0000313" key="20">
    <source>
        <dbReference type="Ensembl" id="ENSSANP00000095789.1"/>
    </source>
</evidence>